<evidence type="ECO:0000313" key="5">
    <source>
        <dbReference type="Proteomes" id="UP001597347"/>
    </source>
</evidence>
<accession>A0ABW4LH85</accession>
<dbReference type="PANTHER" id="PTHR43072">
    <property type="entry name" value="N-ACETYLTRANSFERASE"/>
    <property type="match status" value="1"/>
</dbReference>
<evidence type="ECO:0000259" key="3">
    <source>
        <dbReference type="PROSITE" id="PS51186"/>
    </source>
</evidence>
<evidence type="ECO:0000256" key="1">
    <source>
        <dbReference type="ARBA" id="ARBA00022679"/>
    </source>
</evidence>
<dbReference type="RefSeq" id="WP_377936288.1">
    <property type="nucleotide sequence ID" value="NZ_JBHUEA010000029.1"/>
</dbReference>
<proteinExistence type="predicted"/>
<dbReference type="InterPro" id="IPR000182">
    <property type="entry name" value="GNAT_dom"/>
</dbReference>
<dbReference type="SUPFAM" id="SSF55729">
    <property type="entry name" value="Acyl-CoA N-acyltransferases (Nat)"/>
    <property type="match status" value="1"/>
</dbReference>
<evidence type="ECO:0000313" key="4">
    <source>
        <dbReference type="EMBL" id="MFD1722835.1"/>
    </source>
</evidence>
<keyword evidence="1 4" id="KW-0808">Transferase</keyword>
<reference evidence="5" key="1">
    <citation type="journal article" date="2019" name="Int. J. Syst. Evol. Microbiol.">
        <title>The Global Catalogue of Microorganisms (GCM) 10K type strain sequencing project: providing services to taxonomists for standard genome sequencing and annotation.</title>
        <authorList>
            <consortium name="The Broad Institute Genomics Platform"/>
            <consortium name="The Broad Institute Genome Sequencing Center for Infectious Disease"/>
            <person name="Wu L."/>
            <person name="Ma J."/>
        </authorList>
    </citation>
    <scope>NUCLEOTIDE SEQUENCE [LARGE SCALE GENOMIC DNA]</scope>
    <source>
        <strain evidence="5">CGMCC 1.12471</strain>
    </source>
</reference>
<dbReference type="Gene3D" id="3.40.630.30">
    <property type="match status" value="1"/>
</dbReference>
<dbReference type="GO" id="GO:0016746">
    <property type="term" value="F:acyltransferase activity"/>
    <property type="evidence" value="ECO:0007669"/>
    <property type="project" value="UniProtKB-KW"/>
</dbReference>
<keyword evidence="5" id="KW-1185">Reference proteome</keyword>
<protein>
    <submittedName>
        <fullName evidence="4">GNAT family N-acetyltransferase</fullName>
        <ecNumber evidence="4">2.3.-.-</ecNumber>
    </submittedName>
</protein>
<feature type="domain" description="N-acetyltransferase" evidence="3">
    <location>
        <begin position="4"/>
        <end position="160"/>
    </location>
</feature>
<dbReference type="EMBL" id="JBHUEA010000029">
    <property type="protein sequence ID" value="MFD1722835.1"/>
    <property type="molecule type" value="Genomic_DNA"/>
</dbReference>
<dbReference type="PROSITE" id="PS51186">
    <property type="entry name" value="GNAT"/>
    <property type="match status" value="1"/>
</dbReference>
<keyword evidence="2 4" id="KW-0012">Acyltransferase</keyword>
<organism evidence="4 5">
    <name type="scientific">Amnibacterium endophyticum</name>
    <dbReference type="NCBI Taxonomy" id="2109337"/>
    <lineage>
        <taxon>Bacteria</taxon>
        <taxon>Bacillati</taxon>
        <taxon>Actinomycetota</taxon>
        <taxon>Actinomycetes</taxon>
        <taxon>Micrococcales</taxon>
        <taxon>Microbacteriaceae</taxon>
        <taxon>Amnibacterium</taxon>
    </lineage>
</organism>
<gene>
    <name evidence="4" type="ORF">ACFSBI_14860</name>
</gene>
<evidence type="ECO:0000256" key="2">
    <source>
        <dbReference type="ARBA" id="ARBA00023315"/>
    </source>
</evidence>
<dbReference type="CDD" id="cd04301">
    <property type="entry name" value="NAT_SF"/>
    <property type="match status" value="1"/>
</dbReference>
<dbReference type="PANTHER" id="PTHR43072:SF23">
    <property type="entry name" value="UPF0039 PROTEIN C11D3.02C"/>
    <property type="match status" value="1"/>
</dbReference>
<dbReference type="InterPro" id="IPR016181">
    <property type="entry name" value="Acyl_CoA_acyltransferase"/>
</dbReference>
<sequence>MTGPVVRPMTADDWPRVDAIHRAGIATGHATFESEPPTWHAFDASRRPDLRLVAVLDGGVTGWAAASPTSARAVYRGVVEHSVYVDPDARGRGIGSALLAALCSTAEAAGCWTIQSSIFPENEASLRLHERHGFRRVGTRERIALMTYGPLAGRWRDTVLVERRTSASTALAGGVVGDPVRPGGRN</sequence>
<dbReference type="Pfam" id="PF00583">
    <property type="entry name" value="Acetyltransf_1"/>
    <property type="match status" value="1"/>
</dbReference>
<dbReference type="Proteomes" id="UP001597347">
    <property type="component" value="Unassembled WGS sequence"/>
</dbReference>
<comment type="caution">
    <text evidence="4">The sequence shown here is derived from an EMBL/GenBank/DDBJ whole genome shotgun (WGS) entry which is preliminary data.</text>
</comment>
<name>A0ABW4LH85_9MICO</name>
<dbReference type="EC" id="2.3.-.-" evidence="4"/>